<keyword evidence="4" id="KW-1185">Reference proteome</keyword>
<name>A0A4Y8WW17_9MICC</name>
<feature type="region of interest" description="Disordered" evidence="1">
    <location>
        <begin position="21"/>
        <end position="62"/>
    </location>
</feature>
<feature type="compositionally biased region" description="Basic and acidic residues" evidence="1">
    <location>
        <begin position="49"/>
        <end position="58"/>
    </location>
</feature>
<sequence length="186" mass="19991">MNTTRPAAAMLAALALSLSACASDPDPTPTSLPTVATTSEQPEAPPPATEDHGHDHTTPTEQQKAVALEAARIMSTWNPAKDTTRTAAELRARHLMTEECAADVEEPERGSGGAEWIAAEQSGATSVPEVRWNDRADVDGVAVVATWTWQKADGTTLAGPARQPVRFYTFQVSEDGKITDYEYQDR</sequence>
<feature type="compositionally biased region" description="Low complexity" evidence="1">
    <location>
        <begin position="21"/>
        <end position="34"/>
    </location>
</feature>
<dbReference type="PROSITE" id="PS51257">
    <property type="entry name" value="PROKAR_LIPOPROTEIN"/>
    <property type="match status" value="1"/>
</dbReference>
<dbReference type="OrthoDB" id="4954645at2"/>
<reference evidence="3 4" key="1">
    <citation type="submission" date="2020-08" db="EMBL/GenBank/DDBJ databases">
        <title>Sequencing the genomes of 1000 actinobacteria strains.</title>
        <authorList>
            <person name="Klenk H.-P."/>
        </authorList>
    </citation>
    <scope>NUCLEOTIDE SEQUENCE [LARGE SCALE GENOMIC DNA]</scope>
    <source>
        <strain evidence="3 4">DSM 19079</strain>
    </source>
</reference>
<proteinExistence type="predicted"/>
<keyword evidence="2" id="KW-0732">Signal</keyword>
<evidence type="ECO:0000313" key="3">
    <source>
        <dbReference type="EMBL" id="MBB4883957.1"/>
    </source>
</evidence>
<dbReference type="Proteomes" id="UP000560081">
    <property type="component" value="Unassembled WGS sequence"/>
</dbReference>
<evidence type="ECO:0000256" key="1">
    <source>
        <dbReference type="SAM" id="MobiDB-lite"/>
    </source>
</evidence>
<dbReference type="RefSeq" id="WP_135030767.1">
    <property type="nucleotide sequence ID" value="NZ_BMLA01000013.1"/>
</dbReference>
<evidence type="ECO:0000256" key="2">
    <source>
        <dbReference type="SAM" id="SignalP"/>
    </source>
</evidence>
<feature type="signal peptide" evidence="2">
    <location>
        <begin position="1"/>
        <end position="22"/>
    </location>
</feature>
<comment type="caution">
    <text evidence="3">The sequence shown here is derived from an EMBL/GenBank/DDBJ whole genome shotgun (WGS) entry which is preliminary data.</text>
</comment>
<dbReference type="AlphaFoldDB" id="A0A4Y8WW17"/>
<organism evidence="3 4">
    <name type="scientific">Micrococcus flavus</name>
    <dbReference type="NCBI Taxonomy" id="384602"/>
    <lineage>
        <taxon>Bacteria</taxon>
        <taxon>Bacillati</taxon>
        <taxon>Actinomycetota</taxon>
        <taxon>Actinomycetes</taxon>
        <taxon>Micrococcales</taxon>
        <taxon>Micrococcaceae</taxon>
        <taxon>Micrococcus</taxon>
    </lineage>
</organism>
<feature type="chain" id="PRO_5043669116" evidence="2">
    <location>
        <begin position="23"/>
        <end position="186"/>
    </location>
</feature>
<dbReference type="EMBL" id="JACHMC010000002">
    <property type="protein sequence ID" value="MBB4883957.1"/>
    <property type="molecule type" value="Genomic_DNA"/>
</dbReference>
<gene>
    <name evidence="3" type="ORF">BJ976_002365</name>
</gene>
<protein>
    <submittedName>
        <fullName evidence="3">Uncharacterized protein</fullName>
    </submittedName>
</protein>
<accession>A0A4Y8WW17</accession>
<evidence type="ECO:0000313" key="4">
    <source>
        <dbReference type="Proteomes" id="UP000560081"/>
    </source>
</evidence>